<dbReference type="EMBL" id="RRAZ01000014">
    <property type="protein sequence ID" value="RRH74268.1"/>
    <property type="molecule type" value="Genomic_DNA"/>
</dbReference>
<sequence length="227" mass="24625">MIKGTMNLRPSAPGETARQARGGRQSVYARFFKRPLDILMVVTALPVIAPAIFGISVCILAAGNGPVLLRVSRKGRDGAIFRQLRFRCVDMRALEMPPVQGSAALDAQGRDPRLTVVGEFLIRTRLNALPQVWNVLMGEMSLIGPLPEPVRVDRQIERNATLRRVAPGIFCPSELPAYAHLSGKDRKAVAIAYATRVTFAMDVKVALNAVTSALRSQPPQPPAPPAT</sequence>
<evidence type="ECO:0000256" key="3">
    <source>
        <dbReference type="SAM" id="MobiDB-lite"/>
    </source>
</evidence>
<comment type="caution">
    <text evidence="6">The sequence shown here is derived from an EMBL/GenBank/DDBJ whole genome shotgun (WGS) entry which is preliminary data.</text>
</comment>
<keyword evidence="2" id="KW-0270">Exopolysaccharide synthesis</keyword>
<dbReference type="Proteomes" id="UP000282125">
    <property type="component" value="Unassembled WGS sequence"/>
</dbReference>
<accession>A0A3P3DNQ5</accession>
<proteinExistence type="inferred from homology"/>
<dbReference type="PANTHER" id="PTHR30576:SF0">
    <property type="entry name" value="UNDECAPRENYL-PHOSPHATE N-ACETYLGALACTOSAMINYL 1-PHOSPHATE TRANSFERASE-RELATED"/>
    <property type="match status" value="1"/>
</dbReference>
<evidence type="ECO:0000313" key="6">
    <source>
        <dbReference type="EMBL" id="RRH74268.1"/>
    </source>
</evidence>
<name>A0A3P3DNQ5_9RHOB</name>
<keyword evidence="6" id="KW-0808">Transferase</keyword>
<evidence type="ECO:0000256" key="4">
    <source>
        <dbReference type="SAM" id="Phobius"/>
    </source>
</evidence>
<evidence type="ECO:0000259" key="5">
    <source>
        <dbReference type="Pfam" id="PF02397"/>
    </source>
</evidence>
<dbReference type="GO" id="GO:0000271">
    <property type="term" value="P:polysaccharide biosynthetic process"/>
    <property type="evidence" value="ECO:0007669"/>
    <property type="project" value="UniProtKB-KW"/>
</dbReference>
<dbReference type="GO" id="GO:0016780">
    <property type="term" value="F:phosphotransferase activity, for other substituted phosphate groups"/>
    <property type="evidence" value="ECO:0007669"/>
    <property type="project" value="TreeGrafter"/>
</dbReference>
<organism evidence="6 7">
    <name type="scientific">Falsigemmobacter faecalis</name>
    <dbReference type="NCBI Taxonomy" id="2488730"/>
    <lineage>
        <taxon>Bacteria</taxon>
        <taxon>Pseudomonadati</taxon>
        <taxon>Pseudomonadota</taxon>
        <taxon>Alphaproteobacteria</taxon>
        <taxon>Rhodobacterales</taxon>
        <taxon>Paracoccaceae</taxon>
        <taxon>Falsigemmobacter</taxon>
    </lineage>
</organism>
<dbReference type="PANTHER" id="PTHR30576">
    <property type="entry name" value="COLANIC BIOSYNTHESIS UDP-GLUCOSE LIPID CARRIER TRANSFERASE"/>
    <property type="match status" value="1"/>
</dbReference>
<feature type="transmembrane region" description="Helical" evidence="4">
    <location>
        <begin position="38"/>
        <end position="63"/>
    </location>
</feature>
<feature type="region of interest" description="Disordered" evidence="3">
    <location>
        <begin position="1"/>
        <end position="21"/>
    </location>
</feature>
<evidence type="ECO:0000256" key="1">
    <source>
        <dbReference type="ARBA" id="ARBA00006464"/>
    </source>
</evidence>
<dbReference type="InterPro" id="IPR003362">
    <property type="entry name" value="Bact_transf"/>
</dbReference>
<comment type="similarity">
    <text evidence="1">Belongs to the bacterial sugar transferase family.</text>
</comment>
<keyword evidence="4" id="KW-1133">Transmembrane helix</keyword>
<evidence type="ECO:0000313" key="7">
    <source>
        <dbReference type="Proteomes" id="UP000282125"/>
    </source>
</evidence>
<evidence type="ECO:0000256" key="2">
    <source>
        <dbReference type="ARBA" id="ARBA00023169"/>
    </source>
</evidence>
<protein>
    <submittedName>
        <fullName evidence="6">Sugar transferase</fullName>
    </submittedName>
</protein>
<gene>
    <name evidence="6" type="ORF">EG244_10975</name>
</gene>
<reference evidence="6 7" key="1">
    <citation type="submission" date="2018-11" db="EMBL/GenBank/DDBJ databases">
        <title>Gemmobacter sp. nov., YIM 102744-1 draft genome.</title>
        <authorList>
            <person name="Li G."/>
            <person name="Jiang Y."/>
        </authorList>
    </citation>
    <scope>NUCLEOTIDE SEQUENCE [LARGE SCALE GENOMIC DNA]</scope>
    <source>
        <strain evidence="6 7">YIM 102744-1</strain>
    </source>
</reference>
<keyword evidence="7" id="KW-1185">Reference proteome</keyword>
<keyword evidence="4" id="KW-0472">Membrane</keyword>
<feature type="domain" description="Bacterial sugar transferase" evidence="5">
    <location>
        <begin position="33"/>
        <end position="214"/>
    </location>
</feature>
<dbReference type="AlphaFoldDB" id="A0A3P3DNQ5"/>
<dbReference type="Pfam" id="PF02397">
    <property type="entry name" value="Bac_transf"/>
    <property type="match status" value="1"/>
</dbReference>
<keyword evidence="4" id="KW-0812">Transmembrane</keyword>